<dbReference type="EMBL" id="BA000054">
    <property type="protein sequence ID" value="BAE64550.1"/>
    <property type="molecule type" value="Genomic_DNA"/>
</dbReference>
<accession>Q2U1L5</accession>
<dbReference type="HOGENOM" id="CLU_1111170_0_0_1"/>
<feature type="region of interest" description="Disordered" evidence="1">
    <location>
        <begin position="64"/>
        <end position="92"/>
    </location>
</feature>
<dbReference type="EMBL" id="AP007170">
    <property type="protein sequence ID" value="BAE64550.1"/>
    <property type="molecule type" value="Genomic_DNA"/>
</dbReference>
<dbReference type="AlphaFoldDB" id="Q2U1L5"/>
<dbReference type="Proteomes" id="UP000006564">
    <property type="component" value="Chromosome 6"/>
</dbReference>
<dbReference type="KEGG" id="aor:AO090138000184"/>
<name>Q2U1L5_ASPOR</name>
<dbReference type="RefSeq" id="XP_023093299.1">
    <property type="nucleotide sequence ID" value="XM_023238497.1"/>
</dbReference>
<proteinExistence type="predicted"/>
<reference evidence="2 3" key="1">
    <citation type="journal article" date="2005" name="Nature">
        <title>Genome sequencing and analysis of Aspergillus oryzae.</title>
        <authorList>
            <person name="Machida M."/>
            <person name="Asai K."/>
            <person name="Sano M."/>
            <person name="Tanaka T."/>
            <person name="Kumagai T."/>
            <person name="Terai G."/>
            <person name="Kusumoto K."/>
            <person name="Arima T."/>
            <person name="Akita O."/>
            <person name="Kashiwagi Y."/>
            <person name="Abe K."/>
            <person name="Gomi K."/>
            <person name="Horiuchi H."/>
            <person name="Kitamoto K."/>
            <person name="Kobayashi T."/>
            <person name="Takeuchi M."/>
            <person name="Denning D.W."/>
            <person name="Galagan J.E."/>
            <person name="Nierman W.C."/>
            <person name="Yu J."/>
            <person name="Archer D.B."/>
            <person name="Bennett J.W."/>
            <person name="Bhatnagar D."/>
            <person name="Cleveland T.E."/>
            <person name="Fedorova N.D."/>
            <person name="Gotoh O."/>
            <person name="Horikawa H."/>
            <person name="Hosoyama A."/>
            <person name="Ichinomiya M."/>
            <person name="Igarashi R."/>
            <person name="Iwashita K."/>
            <person name="Juvvadi P.R."/>
            <person name="Kato M."/>
            <person name="Kato Y."/>
            <person name="Kin T."/>
            <person name="Kokubun A."/>
            <person name="Maeda H."/>
            <person name="Maeyama N."/>
            <person name="Maruyama J."/>
            <person name="Nagasaki H."/>
            <person name="Nakajima T."/>
            <person name="Oda K."/>
            <person name="Okada K."/>
            <person name="Paulsen I."/>
            <person name="Sakamoto K."/>
            <person name="Sawano T."/>
            <person name="Takahashi M."/>
            <person name="Takase K."/>
            <person name="Terabayashi Y."/>
            <person name="Wortman J."/>
            <person name="Yamada O."/>
            <person name="Yamagata Y."/>
            <person name="Anazawa H."/>
            <person name="Hata Y."/>
            <person name="Koide Y."/>
            <person name="Komori T."/>
            <person name="Koyama Y."/>
            <person name="Minetoki T."/>
            <person name="Suharnan S."/>
            <person name="Tanaka A."/>
            <person name="Isono K."/>
            <person name="Kuhara S."/>
            <person name="Ogasawara N."/>
            <person name="Kikuchi H."/>
        </authorList>
    </citation>
    <scope>NUCLEOTIDE SEQUENCE [LARGE SCALE GENOMIC DNA]</scope>
    <source>
        <strain evidence="3">ATCC 42149 / RIB 40</strain>
    </source>
</reference>
<evidence type="ECO:0000313" key="3">
    <source>
        <dbReference type="Proteomes" id="UP000006564"/>
    </source>
</evidence>
<dbReference type="VEuPathDB" id="FungiDB:AO090138000184"/>
<evidence type="ECO:0000256" key="1">
    <source>
        <dbReference type="SAM" id="MobiDB-lite"/>
    </source>
</evidence>
<evidence type="ECO:0000313" key="2">
    <source>
        <dbReference type="EMBL" id="BAE64550.1"/>
    </source>
</evidence>
<gene>
    <name evidence="2" type="ORF">AO090138000184</name>
</gene>
<organism evidence="2 3">
    <name type="scientific">Aspergillus oryzae (strain ATCC 42149 / RIB 40)</name>
    <name type="common">Yellow koji mold</name>
    <dbReference type="NCBI Taxonomy" id="510516"/>
    <lineage>
        <taxon>Eukaryota</taxon>
        <taxon>Fungi</taxon>
        <taxon>Dikarya</taxon>
        <taxon>Ascomycota</taxon>
        <taxon>Pezizomycotina</taxon>
        <taxon>Eurotiomycetes</taxon>
        <taxon>Eurotiomycetidae</taxon>
        <taxon>Eurotiales</taxon>
        <taxon>Aspergillaceae</taxon>
        <taxon>Aspergillus</taxon>
        <taxon>Aspergillus subgen. Circumdati</taxon>
    </lineage>
</organism>
<dbReference type="GeneID" id="5997784"/>
<keyword evidence="3" id="KW-1185">Reference proteome</keyword>
<protein>
    <submittedName>
        <fullName evidence="2">DNA, SC138</fullName>
    </submittedName>
</protein>
<sequence>MNNKNITRNAPGSSFAEDQLSVVGPPAVSLLGNVSRSPTPTPTQFVDLNESLIQSLASDWDSLRNTPCSAQPRINPEQDNRPDHHGPGQSDSIGNTTWMLCSMAFPPNLGNDVVYVEAYISSFHPGGQVVLKLTPETISKLVRKHRLNYCVYPTTSGNGRYQAELQLAVLYAQFHQALVNFAYLIRGDVLATLWERQEQKVPDWIWKHVKNLIWGFFFSPFTCKYRLMMFLLVAGPIEDELMLDERFELE</sequence>
<feature type="compositionally biased region" description="Basic and acidic residues" evidence="1">
    <location>
        <begin position="76"/>
        <end position="86"/>
    </location>
</feature>